<sequence length="359" mass="38797">MSLLFTPLPLQHLTLKNRLVVAAMCQYSSIDGFASDWHLVHLGTRAVGGASLVITEAAAVTPEGRISPEDLGIWKDEHIVKLRQITDFIHTQGALAGIQLAHAGRKASTMAPWKGRTQLTPSTGGWNTLAPSALAFNPLDEPPVALTIQQIESLIEAFADGARRAVEAGFDVIEIHGAHGYLIHQFLSPLSNHRTDEYGGSFENRIRFLREVTHAVKSQLTGSQSLWVRLSATDWADEDAGWSIAETVRLSRVLKELGVELIDTSTGGLIPGVRIPVAPGYQVSFAAAVRKEAGMLSGAVGLITEAAQAEAILAAGAADVILMARELLRNPYFPLQAQMELDADAPYPLQYERAKPHHS</sequence>
<accession>A0A1H3Y778</accession>
<evidence type="ECO:0000256" key="1">
    <source>
        <dbReference type="ARBA" id="ARBA00001917"/>
    </source>
</evidence>
<proteinExistence type="predicted"/>
<keyword evidence="8" id="KW-1185">Reference proteome</keyword>
<evidence type="ECO:0000256" key="5">
    <source>
        <dbReference type="ARBA" id="ARBA00023002"/>
    </source>
</evidence>
<dbReference type="EMBL" id="FNQY01000007">
    <property type="protein sequence ID" value="SEA07486.1"/>
    <property type="molecule type" value="Genomic_DNA"/>
</dbReference>
<gene>
    <name evidence="7" type="ORF">SAMN05192529_107145</name>
</gene>
<organism evidence="7 8">
    <name type="scientific">Arachidicoccus rhizosphaerae</name>
    <dbReference type="NCBI Taxonomy" id="551991"/>
    <lineage>
        <taxon>Bacteria</taxon>
        <taxon>Pseudomonadati</taxon>
        <taxon>Bacteroidota</taxon>
        <taxon>Chitinophagia</taxon>
        <taxon>Chitinophagales</taxon>
        <taxon>Chitinophagaceae</taxon>
        <taxon>Arachidicoccus</taxon>
    </lineage>
</organism>
<dbReference type="STRING" id="551991.SAMN05192529_107145"/>
<protein>
    <submittedName>
        <fullName evidence="7">2,4-dienoyl-CoA reductase</fullName>
    </submittedName>
</protein>
<feature type="domain" description="NADH:flavin oxidoreductase/NADH oxidase N-terminal" evidence="6">
    <location>
        <begin position="4"/>
        <end position="341"/>
    </location>
</feature>
<dbReference type="SUPFAM" id="SSF51395">
    <property type="entry name" value="FMN-linked oxidoreductases"/>
    <property type="match status" value="1"/>
</dbReference>
<evidence type="ECO:0000256" key="4">
    <source>
        <dbReference type="ARBA" id="ARBA00022857"/>
    </source>
</evidence>
<evidence type="ECO:0000313" key="8">
    <source>
        <dbReference type="Proteomes" id="UP000199041"/>
    </source>
</evidence>
<comment type="cofactor">
    <cofactor evidence="1">
        <name>FMN</name>
        <dbReference type="ChEBI" id="CHEBI:58210"/>
    </cofactor>
</comment>
<dbReference type="CDD" id="cd02932">
    <property type="entry name" value="OYE_YqiM_FMN"/>
    <property type="match status" value="1"/>
</dbReference>
<dbReference type="Pfam" id="PF00724">
    <property type="entry name" value="Oxidored_FMN"/>
    <property type="match status" value="1"/>
</dbReference>
<name>A0A1H3Y778_9BACT</name>
<dbReference type="RefSeq" id="WP_091396308.1">
    <property type="nucleotide sequence ID" value="NZ_FNQY01000007.1"/>
</dbReference>
<dbReference type="InterPro" id="IPR044152">
    <property type="entry name" value="YqjM-like"/>
</dbReference>
<evidence type="ECO:0000256" key="3">
    <source>
        <dbReference type="ARBA" id="ARBA00022643"/>
    </source>
</evidence>
<keyword evidence="3" id="KW-0288">FMN</keyword>
<dbReference type="GO" id="GO:0050661">
    <property type="term" value="F:NADP binding"/>
    <property type="evidence" value="ECO:0007669"/>
    <property type="project" value="InterPro"/>
</dbReference>
<dbReference type="OrthoDB" id="9772736at2"/>
<dbReference type="InterPro" id="IPR001155">
    <property type="entry name" value="OxRdtase_FMN_N"/>
</dbReference>
<keyword evidence="5" id="KW-0560">Oxidoreductase</keyword>
<reference evidence="7 8" key="1">
    <citation type="submission" date="2016-10" db="EMBL/GenBank/DDBJ databases">
        <authorList>
            <person name="de Groot N.N."/>
        </authorList>
    </citation>
    <scope>NUCLEOTIDE SEQUENCE [LARGE SCALE GENOMIC DNA]</scope>
    <source>
        <strain evidence="7 8">Vu-144</strain>
    </source>
</reference>
<dbReference type="PANTHER" id="PTHR43303">
    <property type="entry name" value="NADPH DEHYDROGENASE C23G7.10C-RELATED"/>
    <property type="match status" value="1"/>
</dbReference>
<dbReference type="AlphaFoldDB" id="A0A1H3Y778"/>
<dbReference type="Gene3D" id="3.20.20.70">
    <property type="entry name" value="Aldolase class I"/>
    <property type="match status" value="1"/>
</dbReference>
<dbReference type="Proteomes" id="UP000199041">
    <property type="component" value="Unassembled WGS sequence"/>
</dbReference>
<dbReference type="PANTHER" id="PTHR43303:SF4">
    <property type="entry name" value="NADPH DEHYDROGENASE C23G7.10C-RELATED"/>
    <property type="match status" value="1"/>
</dbReference>
<keyword evidence="4" id="KW-0521">NADP</keyword>
<evidence type="ECO:0000259" key="6">
    <source>
        <dbReference type="Pfam" id="PF00724"/>
    </source>
</evidence>
<dbReference type="InterPro" id="IPR013785">
    <property type="entry name" value="Aldolase_TIM"/>
</dbReference>
<keyword evidence="2" id="KW-0285">Flavoprotein</keyword>
<evidence type="ECO:0000313" key="7">
    <source>
        <dbReference type="EMBL" id="SEA07486.1"/>
    </source>
</evidence>
<evidence type="ECO:0000256" key="2">
    <source>
        <dbReference type="ARBA" id="ARBA00022630"/>
    </source>
</evidence>
<dbReference type="GO" id="GO:0010181">
    <property type="term" value="F:FMN binding"/>
    <property type="evidence" value="ECO:0007669"/>
    <property type="project" value="InterPro"/>
</dbReference>
<dbReference type="GO" id="GO:0003959">
    <property type="term" value="F:NADPH dehydrogenase activity"/>
    <property type="evidence" value="ECO:0007669"/>
    <property type="project" value="InterPro"/>
</dbReference>